<keyword evidence="9" id="KW-0325">Glycoprotein</keyword>
<comment type="caution">
    <text evidence="12">The sequence shown here is derived from an EMBL/GenBank/DDBJ whole genome shotgun (WGS) entry which is preliminary data.</text>
</comment>
<organism evidence="12 13">
    <name type="scientific">Coregonus suidteri</name>
    <dbReference type="NCBI Taxonomy" id="861788"/>
    <lineage>
        <taxon>Eukaryota</taxon>
        <taxon>Metazoa</taxon>
        <taxon>Chordata</taxon>
        <taxon>Craniata</taxon>
        <taxon>Vertebrata</taxon>
        <taxon>Euteleostomi</taxon>
        <taxon>Actinopterygii</taxon>
        <taxon>Neopterygii</taxon>
        <taxon>Teleostei</taxon>
        <taxon>Protacanthopterygii</taxon>
        <taxon>Salmoniformes</taxon>
        <taxon>Salmonidae</taxon>
        <taxon>Coregoninae</taxon>
        <taxon>Coregonus</taxon>
    </lineage>
</organism>
<evidence type="ECO:0000256" key="2">
    <source>
        <dbReference type="ARBA" id="ARBA00008921"/>
    </source>
</evidence>
<evidence type="ECO:0000259" key="11">
    <source>
        <dbReference type="PROSITE" id="PS50853"/>
    </source>
</evidence>
<dbReference type="Pfam" id="PF01108">
    <property type="entry name" value="Tissue_fac"/>
    <property type="match status" value="1"/>
</dbReference>
<dbReference type="PANTHER" id="PTHR48423:SF1">
    <property type="entry name" value="INTERLEUKIN-27 RECEPTOR SUBUNIT ALPHA"/>
    <property type="match status" value="1"/>
</dbReference>
<feature type="domain" description="Fibronectin type-III" evidence="11">
    <location>
        <begin position="58"/>
        <end position="156"/>
    </location>
</feature>
<evidence type="ECO:0000313" key="13">
    <source>
        <dbReference type="Proteomes" id="UP001356427"/>
    </source>
</evidence>
<evidence type="ECO:0000256" key="3">
    <source>
        <dbReference type="ARBA" id="ARBA00022692"/>
    </source>
</evidence>
<comment type="subcellular location">
    <subcellularLocation>
        <location evidence="1">Membrane</location>
        <topology evidence="1">Single-pass type I membrane protein</topology>
    </subcellularLocation>
</comment>
<evidence type="ECO:0000256" key="1">
    <source>
        <dbReference type="ARBA" id="ARBA00004479"/>
    </source>
</evidence>
<accession>A0AAN8LBL6</accession>
<keyword evidence="4" id="KW-0732">Signal</keyword>
<dbReference type="GO" id="GO:0005886">
    <property type="term" value="C:plasma membrane"/>
    <property type="evidence" value="ECO:0007669"/>
    <property type="project" value="UniProtKB-ARBA"/>
</dbReference>
<protein>
    <recommendedName>
        <fullName evidence="11">Fibronectin type-III domain-containing protein</fullName>
    </recommendedName>
</protein>
<feature type="domain" description="Fibronectin type-III" evidence="11">
    <location>
        <begin position="272"/>
        <end position="375"/>
    </location>
</feature>
<dbReference type="Gene3D" id="2.60.40.10">
    <property type="entry name" value="Immunoglobulins"/>
    <property type="match status" value="5"/>
</dbReference>
<evidence type="ECO:0000256" key="9">
    <source>
        <dbReference type="ARBA" id="ARBA00023180"/>
    </source>
</evidence>
<evidence type="ECO:0000256" key="4">
    <source>
        <dbReference type="ARBA" id="ARBA00022729"/>
    </source>
</evidence>
<keyword evidence="5" id="KW-0677">Repeat</keyword>
<gene>
    <name evidence="12" type="ORF">J4Q44_G00205660</name>
</gene>
<proteinExistence type="inferred from homology"/>
<dbReference type="Proteomes" id="UP001356427">
    <property type="component" value="Unassembled WGS sequence"/>
</dbReference>
<dbReference type="InterPro" id="IPR013783">
    <property type="entry name" value="Ig-like_fold"/>
</dbReference>
<name>A0AAN8LBL6_9TELE</name>
<evidence type="ECO:0000313" key="12">
    <source>
        <dbReference type="EMBL" id="KAK6309103.1"/>
    </source>
</evidence>
<evidence type="ECO:0000256" key="6">
    <source>
        <dbReference type="ARBA" id="ARBA00022989"/>
    </source>
</evidence>
<dbReference type="AlphaFoldDB" id="A0AAN8LBL6"/>
<dbReference type="InterPro" id="IPR052672">
    <property type="entry name" value="Type1_Cytokine_Rcpt_Type2"/>
</dbReference>
<keyword evidence="3 10" id="KW-0812">Transmembrane</keyword>
<keyword evidence="7 10" id="KW-0472">Membrane</keyword>
<feature type="transmembrane region" description="Helical" evidence="10">
    <location>
        <begin position="569"/>
        <end position="588"/>
    </location>
</feature>
<evidence type="ECO:0000256" key="8">
    <source>
        <dbReference type="ARBA" id="ARBA00023170"/>
    </source>
</evidence>
<dbReference type="SUPFAM" id="SSF49265">
    <property type="entry name" value="Fibronectin type III"/>
    <property type="match status" value="3"/>
</dbReference>
<evidence type="ECO:0000256" key="10">
    <source>
        <dbReference type="SAM" id="Phobius"/>
    </source>
</evidence>
<sequence length="646" mass="71724">MTHILDQRLQIGCQVVNWTRGAGGIGIHRNSRMDNRSLALVALYVGLHICTATEFSLSPSQPQCVFMAYANVTCYWTPGQGSPSDTRFTLQVNITGCDDPVIHQSQLCQTVTQTHCSVNVTYLSRCYCVRVLADSSHTTASSPSLCLNAIDAVKLPTPVLSNVSAVRGKPRCLKLQWTTNTSFPVTRKHISSGALVYQLQYSTEEQPEPKTVKVDLRPEREQGLFFASTCLFSASTLYTVMMRYRYNSTLSHWSDWSPTQQQCTEVAAPSTVPQLWRTVQPVGWANMRRVTLLWKSPPRSQVKCSVPWFNVSCCTEGSQNALHTWDCNALSVSDTSCHLTLPPERCSCTLSMSNPAGTSPPATITIPSTTDTAPKALVDVSVTALDDSRLEVRWTALESPSLSSFLVEWWALSERANYTPYWQRLSHNASKIIITEGVWPKLCYRVTVRPEYDAETGEELSVQAYTRQEAPSAGPKPVVQELSSSAVVLQWEPVPLEQRHGFIRYYTLYIQSEEETPEVVVVPGDRLRYQLSGLSGLYRIHMVAHTDAGGSPPGPMLDVAVGGIGLADTILWCSIPTVLTILILLNCLQWRQRIKQNLWPKVPDPAHSSLSAWNTETKYTTVFFTEGNLRGENTISNTATVSPLPQ</sequence>
<keyword evidence="13" id="KW-1185">Reference proteome</keyword>
<keyword evidence="6 10" id="KW-1133">Transmembrane helix</keyword>
<evidence type="ECO:0000256" key="7">
    <source>
        <dbReference type="ARBA" id="ARBA00023136"/>
    </source>
</evidence>
<feature type="domain" description="Fibronectin type-III" evidence="11">
    <location>
        <begin position="471"/>
        <end position="564"/>
    </location>
</feature>
<dbReference type="InterPro" id="IPR036116">
    <property type="entry name" value="FN3_sf"/>
</dbReference>
<keyword evidence="8" id="KW-0675">Receptor</keyword>
<dbReference type="PANTHER" id="PTHR48423">
    <property type="entry name" value="INTERLEUKIN-27 RECEPTOR SUBUNIT ALPHA"/>
    <property type="match status" value="1"/>
</dbReference>
<comment type="similarity">
    <text evidence="2">Belongs to the type I cytokine receptor family. Type 2 subfamily.</text>
</comment>
<dbReference type="PROSITE" id="PS50853">
    <property type="entry name" value="FN3"/>
    <property type="match status" value="3"/>
</dbReference>
<evidence type="ECO:0000256" key="5">
    <source>
        <dbReference type="ARBA" id="ARBA00022737"/>
    </source>
</evidence>
<dbReference type="InterPro" id="IPR003961">
    <property type="entry name" value="FN3_dom"/>
</dbReference>
<dbReference type="EMBL" id="JAGTTL010000018">
    <property type="protein sequence ID" value="KAK6309103.1"/>
    <property type="molecule type" value="Genomic_DNA"/>
</dbReference>
<reference evidence="12 13" key="1">
    <citation type="submission" date="2021-04" db="EMBL/GenBank/DDBJ databases">
        <authorList>
            <person name="De Guttry C."/>
            <person name="Zahm M."/>
            <person name="Klopp C."/>
            <person name="Cabau C."/>
            <person name="Louis A."/>
            <person name="Berthelot C."/>
            <person name="Parey E."/>
            <person name="Roest Crollius H."/>
            <person name="Montfort J."/>
            <person name="Robinson-Rechavi M."/>
            <person name="Bucao C."/>
            <person name="Bouchez O."/>
            <person name="Gislard M."/>
            <person name="Lluch J."/>
            <person name="Milhes M."/>
            <person name="Lampietro C."/>
            <person name="Lopez Roques C."/>
            <person name="Donnadieu C."/>
            <person name="Braasch I."/>
            <person name="Desvignes T."/>
            <person name="Postlethwait J."/>
            <person name="Bobe J."/>
            <person name="Wedekind C."/>
            <person name="Guiguen Y."/>
        </authorList>
    </citation>
    <scope>NUCLEOTIDE SEQUENCE [LARGE SCALE GENOMIC DNA]</scope>
    <source>
        <strain evidence="12">Cs_M1</strain>
        <tissue evidence="12">Blood</tissue>
    </source>
</reference>
<dbReference type="SMART" id="SM00060">
    <property type="entry name" value="FN3"/>
    <property type="match status" value="2"/>
</dbReference>
<dbReference type="CDD" id="cd00063">
    <property type="entry name" value="FN3"/>
    <property type="match status" value="1"/>
</dbReference>